<evidence type="ECO:0000313" key="2">
    <source>
        <dbReference type="Proteomes" id="UP000008560"/>
    </source>
</evidence>
<proteinExistence type="predicted"/>
<name>E1WVZ6_BACF6</name>
<sequence length="127" mass="14338">MDIRLGGGMSLGTQGNLLCVTGGEGTRKSNYVAALIVGAIRSSGTDMDALSVTLHENSKNKAVLFYDMEQSEVQLYKNIINLLRRCRRESILEWFKAYYLTGMSRKECLLSIIQSLDKYHYQYGGIW</sequence>
<protein>
    <submittedName>
        <fullName evidence="1">Uncharacterized protein</fullName>
    </submittedName>
</protein>
<reference evidence="1 2" key="1">
    <citation type="journal article" date="2010" name="Microbiology">
        <title>Twenty-eight divergent polysaccharide loci specifying within- and amongst-strain capsule diversity in three strains of Bacteroides fragilis.</title>
        <authorList>
            <person name="Patrick S."/>
            <person name="Blakely G.W."/>
            <person name="Houston S."/>
            <person name="Moore J."/>
            <person name="Abratt V.R."/>
            <person name="Bertalan M."/>
            <person name="Cerdeno-Tarraga A.M."/>
            <person name="Quail M.A."/>
            <person name="Corton N."/>
            <person name="Corton C."/>
            <person name="Bignell A."/>
            <person name="Barron A."/>
            <person name="Clark L."/>
            <person name="Bentley S.D."/>
            <person name="Parkhill J."/>
        </authorList>
    </citation>
    <scope>NUCLEOTIDE SEQUENCE [LARGE SCALE GENOMIC DNA]</scope>
    <source>
        <strain evidence="1 2">638R</strain>
    </source>
</reference>
<dbReference type="Proteomes" id="UP000008560">
    <property type="component" value="Chromosome"/>
</dbReference>
<organism evidence="1 2">
    <name type="scientific">Bacteroides fragilis (strain 638R)</name>
    <dbReference type="NCBI Taxonomy" id="862962"/>
    <lineage>
        <taxon>Bacteria</taxon>
        <taxon>Pseudomonadati</taxon>
        <taxon>Bacteroidota</taxon>
        <taxon>Bacteroidia</taxon>
        <taxon>Bacteroidales</taxon>
        <taxon>Bacteroidaceae</taxon>
        <taxon>Bacteroides</taxon>
    </lineage>
</organism>
<dbReference type="AlphaFoldDB" id="E1WVZ6"/>
<accession>E1WVZ6</accession>
<dbReference type="EMBL" id="FQ312004">
    <property type="protein sequence ID" value="CBW22561.1"/>
    <property type="molecule type" value="Genomic_DNA"/>
</dbReference>
<evidence type="ECO:0000313" key="1">
    <source>
        <dbReference type="EMBL" id="CBW22561.1"/>
    </source>
</evidence>
<dbReference type="PATRIC" id="fig|862962.3.peg.2067"/>
<dbReference type="HOGENOM" id="CLU_1966130_0_0_10"/>
<gene>
    <name evidence="1" type="ordered locus">BF638R_2040</name>
</gene>
<dbReference type="KEGG" id="bfg:BF638R_2040"/>